<gene>
    <name evidence="1" type="ORF">EGY25_14565</name>
</gene>
<dbReference type="OrthoDB" id="7187502at2"/>
<dbReference type="RefSeq" id="WP_135195749.1">
    <property type="nucleotide sequence ID" value="NZ_SPVH01000007.1"/>
</dbReference>
<sequence>MRRLAAALSLCVLALGACERREAKAPVADSAPPAAVAFSHRLSEDISGEYRSAPDAEGGTTSLFIGQTTAFASWEAGDRTAPPLLLTLTGPGGEARITPEAYVVTDDSVQMRGATPDGGVVQFQARLDQGALATARRNLGDHTPVLTGTVTVDGRRTAVILSRWGGD</sequence>
<dbReference type="Proteomes" id="UP000298216">
    <property type="component" value="Unassembled WGS sequence"/>
</dbReference>
<dbReference type="EMBL" id="SPVH01000007">
    <property type="protein sequence ID" value="TFW10920.1"/>
    <property type="molecule type" value="Genomic_DNA"/>
</dbReference>
<proteinExistence type="predicted"/>
<name>A0A4Y9RPA8_9CAUL</name>
<evidence type="ECO:0008006" key="3">
    <source>
        <dbReference type="Google" id="ProtNLM"/>
    </source>
</evidence>
<keyword evidence="2" id="KW-1185">Reference proteome</keyword>
<accession>A0A4Y9RPA8</accession>
<protein>
    <recommendedName>
        <fullName evidence="3">Lipoprotein</fullName>
    </recommendedName>
</protein>
<evidence type="ECO:0000313" key="1">
    <source>
        <dbReference type="EMBL" id="TFW10920.1"/>
    </source>
</evidence>
<dbReference type="PROSITE" id="PS51257">
    <property type="entry name" value="PROKAR_LIPOPROTEIN"/>
    <property type="match status" value="1"/>
</dbReference>
<dbReference type="AlphaFoldDB" id="A0A4Y9RPA8"/>
<reference evidence="1 2" key="1">
    <citation type="submission" date="2019-03" db="EMBL/GenBank/DDBJ databases">
        <title>Draft genome of Brevundimonas sp. a heavy metal resistant soil bacteria.</title>
        <authorList>
            <person name="Soto J."/>
        </authorList>
    </citation>
    <scope>NUCLEOTIDE SEQUENCE [LARGE SCALE GENOMIC DNA]</scope>
    <source>
        <strain evidence="1 2">B-10</strain>
    </source>
</reference>
<evidence type="ECO:0000313" key="2">
    <source>
        <dbReference type="Proteomes" id="UP000298216"/>
    </source>
</evidence>
<comment type="caution">
    <text evidence="1">The sequence shown here is derived from an EMBL/GenBank/DDBJ whole genome shotgun (WGS) entry which is preliminary data.</text>
</comment>
<organism evidence="1 2">
    <name type="scientific">Brevundimonas intermedia</name>
    <dbReference type="NCBI Taxonomy" id="74315"/>
    <lineage>
        <taxon>Bacteria</taxon>
        <taxon>Pseudomonadati</taxon>
        <taxon>Pseudomonadota</taxon>
        <taxon>Alphaproteobacteria</taxon>
        <taxon>Caulobacterales</taxon>
        <taxon>Caulobacteraceae</taxon>
        <taxon>Brevundimonas</taxon>
    </lineage>
</organism>